<sequence>MGKAKLSPVRTVPHLELCAAVLAVELAELITSEIDMALDDTTYFTDSKVVLGYIHNETQRFYVYVSNRVLRICKSSHPNQWKYVCTAENPANIATRSVTAAHLQDTNWLCGPKFLLNNPRTLYEENAYELVNPSSYPDVCPEVSTLITTVMSKSLGTHRFSKFSTWKCSTRAVACLLHISRQFHKGSTTQTPSCKGWHYCSDAPTVEEILCAEKIIIKVVQQETYAQEYKSLETGNQLSRKSPLKGLDLS</sequence>
<protein>
    <submittedName>
        <fullName evidence="1">Nucleolar protein 58</fullName>
    </submittedName>
</protein>
<dbReference type="PANTHER" id="PTHR47331">
    <property type="entry name" value="PHD-TYPE DOMAIN-CONTAINING PROTEIN"/>
    <property type="match status" value="1"/>
</dbReference>
<evidence type="ECO:0000313" key="2">
    <source>
        <dbReference type="Proteomes" id="UP000830375"/>
    </source>
</evidence>
<keyword evidence="2" id="KW-1185">Reference proteome</keyword>
<proteinExistence type="predicted"/>
<dbReference type="Proteomes" id="UP000830375">
    <property type="component" value="Unassembled WGS sequence"/>
</dbReference>
<organism evidence="1 2">
    <name type="scientific">Labeo rohita</name>
    <name type="common">Indian major carp</name>
    <name type="synonym">Cyprinus rohita</name>
    <dbReference type="NCBI Taxonomy" id="84645"/>
    <lineage>
        <taxon>Eukaryota</taxon>
        <taxon>Metazoa</taxon>
        <taxon>Chordata</taxon>
        <taxon>Craniata</taxon>
        <taxon>Vertebrata</taxon>
        <taxon>Euteleostomi</taxon>
        <taxon>Actinopterygii</taxon>
        <taxon>Neopterygii</taxon>
        <taxon>Teleostei</taxon>
        <taxon>Ostariophysi</taxon>
        <taxon>Cypriniformes</taxon>
        <taxon>Cyprinidae</taxon>
        <taxon>Labeoninae</taxon>
        <taxon>Labeonini</taxon>
        <taxon>Labeo</taxon>
    </lineage>
</organism>
<dbReference type="InterPro" id="IPR008042">
    <property type="entry name" value="Retrotrans_Pao"/>
</dbReference>
<accession>A0ABQ8L4M9</accession>
<dbReference type="EMBL" id="JACTAM010002285">
    <property type="protein sequence ID" value="KAI2645299.1"/>
    <property type="molecule type" value="Genomic_DNA"/>
</dbReference>
<name>A0ABQ8L4M9_LABRO</name>
<evidence type="ECO:0000313" key="1">
    <source>
        <dbReference type="EMBL" id="KAI2645299.1"/>
    </source>
</evidence>
<comment type="caution">
    <text evidence="1">The sequence shown here is derived from an EMBL/GenBank/DDBJ whole genome shotgun (WGS) entry which is preliminary data.</text>
</comment>
<gene>
    <name evidence="1" type="ORF">H4Q32_028281</name>
</gene>
<reference evidence="1 2" key="1">
    <citation type="submission" date="2022-01" db="EMBL/GenBank/DDBJ databases">
        <title>A high-quality chromosome-level genome assembly of rohu carp, Labeo rohita.</title>
        <authorList>
            <person name="Arick M.A. II"/>
            <person name="Hsu C.-Y."/>
            <person name="Magbanua Z."/>
            <person name="Pechanova O."/>
            <person name="Grover C."/>
            <person name="Miller E."/>
            <person name="Thrash A."/>
            <person name="Ezzel L."/>
            <person name="Alam S."/>
            <person name="Benzie J."/>
            <person name="Hamilton M."/>
            <person name="Karsi A."/>
            <person name="Lawrence M.L."/>
            <person name="Peterson D.G."/>
        </authorList>
    </citation>
    <scope>NUCLEOTIDE SEQUENCE [LARGE SCALE GENOMIC DNA]</scope>
    <source>
        <strain evidence="2">BAU-BD-2019</strain>
        <tissue evidence="1">Blood</tissue>
    </source>
</reference>
<dbReference type="PANTHER" id="PTHR47331:SF6">
    <property type="entry name" value="DOUBLECORTIN DOMAIN-CONTAINING PROTEIN"/>
    <property type="match status" value="1"/>
</dbReference>
<dbReference type="Pfam" id="PF05380">
    <property type="entry name" value="Peptidase_A17"/>
    <property type="match status" value="1"/>
</dbReference>